<evidence type="ECO:0000256" key="5">
    <source>
        <dbReference type="ARBA" id="ARBA00024206"/>
    </source>
</evidence>
<dbReference type="InterPro" id="IPR001179">
    <property type="entry name" value="PPIase_FKBP_dom"/>
</dbReference>
<evidence type="ECO:0000259" key="8">
    <source>
        <dbReference type="PROSITE" id="PS50059"/>
    </source>
</evidence>
<dbReference type="Pfam" id="PF00254">
    <property type="entry name" value="FKBP_C"/>
    <property type="match status" value="1"/>
</dbReference>
<evidence type="ECO:0000313" key="9">
    <source>
        <dbReference type="EMBL" id="RCK63567.1"/>
    </source>
</evidence>
<feature type="domain" description="PPIase FKBP-type" evidence="8">
    <location>
        <begin position="45"/>
        <end position="132"/>
    </location>
</feature>
<sequence length="155" mass="16980">MKTSFISIGAILLSQLFSPVTAEVADDIQIEHINHIECNRPSQNGDFLSVHYKGTLEDGTEFDSSYSRNTPLPFTVGGGQVIRCWDEGLLDMCIGEKRLLTCQPSAAYGENGIGPIPPNAVLQFYVELVDIAGADKEPIVAKEEPEKEVPEKDEL</sequence>
<keyword evidence="10" id="KW-1185">Reference proteome</keyword>
<dbReference type="Gene3D" id="3.10.50.40">
    <property type="match status" value="1"/>
</dbReference>
<dbReference type="OrthoDB" id="1902587at2759"/>
<feature type="signal peptide" evidence="7">
    <location>
        <begin position="1"/>
        <end position="22"/>
    </location>
</feature>
<organism evidence="9 10">
    <name type="scientific">Candida viswanathii</name>
    <dbReference type="NCBI Taxonomy" id="5486"/>
    <lineage>
        <taxon>Eukaryota</taxon>
        <taxon>Fungi</taxon>
        <taxon>Dikarya</taxon>
        <taxon>Ascomycota</taxon>
        <taxon>Saccharomycotina</taxon>
        <taxon>Pichiomycetes</taxon>
        <taxon>Debaryomycetaceae</taxon>
        <taxon>Candida/Lodderomyces clade</taxon>
        <taxon>Candida</taxon>
    </lineage>
</organism>
<dbReference type="PROSITE" id="PS50059">
    <property type="entry name" value="FKBP_PPIASE"/>
    <property type="match status" value="1"/>
</dbReference>
<evidence type="ECO:0000256" key="3">
    <source>
        <dbReference type="ARBA" id="ARBA00023110"/>
    </source>
</evidence>
<evidence type="ECO:0000256" key="2">
    <source>
        <dbReference type="ARBA" id="ARBA00013194"/>
    </source>
</evidence>
<dbReference type="GO" id="GO:0003755">
    <property type="term" value="F:peptidyl-prolyl cis-trans isomerase activity"/>
    <property type="evidence" value="ECO:0007669"/>
    <property type="project" value="UniProtKB-KW"/>
</dbReference>
<comment type="catalytic activity">
    <reaction evidence="1 6">
        <text>[protein]-peptidylproline (omega=180) = [protein]-peptidylproline (omega=0)</text>
        <dbReference type="Rhea" id="RHEA:16237"/>
        <dbReference type="Rhea" id="RHEA-COMP:10747"/>
        <dbReference type="Rhea" id="RHEA-COMP:10748"/>
        <dbReference type="ChEBI" id="CHEBI:83833"/>
        <dbReference type="ChEBI" id="CHEBI:83834"/>
        <dbReference type="EC" id="5.2.1.8"/>
    </reaction>
</comment>
<evidence type="ECO:0000256" key="7">
    <source>
        <dbReference type="SAM" id="SignalP"/>
    </source>
</evidence>
<evidence type="ECO:0000313" key="10">
    <source>
        <dbReference type="Proteomes" id="UP000253472"/>
    </source>
</evidence>
<name>A0A367YCN7_9ASCO</name>
<dbReference type="InterPro" id="IPR044609">
    <property type="entry name" value="FKBP2/11"/>
</dbReference>
<evidence type="ECO:0000256" key="4">
    <source>
        <dbReference type="ARBA" id="ARBA00023235"/>
    </source>
</evidence>
<keyword evidence="3 6" id="KW-0697">Rotamase</keyword>
<dbReference type="PANTHER" id="PTHR45779">
    <property type="entry name" value="PEPTIDYLPROLYL ISOMERASE"/>
    <property type="match status" value="1"/>
</dbReference>
<dbReference type="FunFam" id="3.10.50.40:FF:000006">
    <property type="entry name" value="Peptidyl-prolyl cis-trans isomerase"/>
    <property type="match status" value="1"/>
</dbReference>
<reference evidence="9 10" key="1">
    <citation type="submission" date="2018-06" db="EMBL/GenBank/DDBJ databases">
        <title>Whole genome sequencing of Candida tropicalis (genome annotated by CSBL at Korea University).</title>
        <authorList>
            <person name="Ahn J."/>
        </authorList>
    </citation>
    <scope>NUCLEOTIDE SEQUENCE [LARGE SCALE GENOMIC DNA]</scope>
    <source>
        <strain evidence="9 10">ATCC 20962</strain>
    </source>
</reference>
<evidence type="ECO:0000256" key="1">
    <source>
        <dbReference type="ARBA" id="ARBA00000971"/>
    </source>
</evidence>
<dbReference type="SUPFAM" id="SSF54534">
    <property type="entry name" value="FKBP-like"/>
    <property type="match status" value="1"/>
</dbReference>
<dbReference type="AlphaFoldDB" id="A0A367YCN7"/>
<accession>A0A367YCN7</accession>
<feature type="chain" id="PRO_5016722061" description="peptidylprolyl isomerase" evidence="7">
    <location>
        <begin position="23"/>
        <end position="155"/>
    </location>
</feature>
<protein>
    <recommendedName>
        <fullName evidence="2 6">peptidylprolyl isomerase</fullName>
        <ecNumber evidence="2 6">5.2.1.8</ecNumber>
    </recommendedName>
</protein>
<comment type="caution">
    <text evidence="9">The sequence shown here is derived from an EMBL/GenBank/DDBJ whole genome shotgun (WGS) entry which is preliminary data.</text>
</comment>
<evidence type="ECO:0000256" key="6">
    <source>
        <dbReference type="PROSITE-ProRule" id="PRU00277"/>
    </source>
</evidence>
<dbReference type="Proteomes" id="UP000253472">
    <property type="component" value="Unassembled WGS sequence"/>
</dbReference>
<gene>
    <name evidence="9" type="ORF">Cantr_09682</name>
</gene>
<dbReference type="PANTHER" id="PTHR45779:SF7">
    <property type="entry name" value="PEPTIDYLPROLYL ISOMERASE"/>
    <property type="match status" value="1"/>
</dbReference>
<dbReference type="EC" id="5.2.1.8" evidence="2 6"/>
<keyword evidence="7" id="KW-0732">Signal</keyword>
<proteinExistence type="inferred from homology"/>
<dbReference type="STRING" id="5486.A0A367YCN7"/>
<dbReference type="EMBL" id="QLNQ01000024">
    <property type="protein sequence ID" value="RCK63567.1"/>
    <property type="molecule type" value="Genomic_DNA"/>
</dbReference>
<keyword evidence="4 6" id="KW-0413">Isomerase</keyword>
<dbReference type="GO" id="GO:0005783">
    <property type="term" value="C:endoplasmic reticulum"/>
    <property type="evidence" value="ECO:0007669"/>
    <property type="project" value="TreeGrafter"/>
</dbReference>
<comment type="similarity">
    <text evidence="5">Belongs to the FKBP-type PPIase family. FKBP2 subfamily.</text>
</comment>
<dbReference type="InterPro" id="IPR046357">
    <property type="entry name" value="PPIase_dom_sf"/>
</dbReference>